<protein>
    <submittedName>
        <fullName evidence="3">NADP-dependent oxidoreductase</fullName>
    </submittedName>
</protein>
<gene>
    <name evidence="3" type="ORF">GCM10009827_047390</name>
</gene>
<dbReference type="Pfam" id="PF13602">
    <property type="entry name" value="ADH_zinc_N_2"/>
    <property type="match status" value="1"/>
</dbReference>
<reference evidence="3 4" key="1">
    <citation type="journal article" date="2019" name="Int. J. Syst. Evol. Microbiol.">
        <title>The Global Catalogue of Microorganisms (GCM) 10K type strain sequencing project: providing services to taxonomists for standard genome sequencing and annotation.</title>
        <authorList>
            <consortium name="The Broad Institute Genomics Platform"/>
            <consortium name="The Broad Institute Genome Sequencing Center for Infectious Disease"/>
            <person name="Wu L."/>
            <person name="Ma J."/>
        </authorList>
    </citation>
    <scope>NUCLEOTIDE SEQUENCE [LARGE SCALE GENOMIC DNA]</scope>
    <source>
        <strain evidence="3 4">JCM 15933</strain>
    </source>
</reference>
<evidence type="ECO:0000313" key="4">
    <source>
        <dbReference type="Proteomes" id="UP001501470"/>
    </source>
</evidence>
<evidence type="ECO:0000256" key="1">
    <source>
        <dbReference type="ARBA" id="ARBA00022857"/>
    </source>
</evidence>
<feature type="domain" description="Enoyl reductase (ER)" evidence="2">
    <location>
        <begin position="10"/>
        <end position="289"/>
    </location>
</feature>
<dbReference type="InterPro" id="IPR011032">
    <property type="entry name" value="GroES-like_sf"/>
</dbReference>
<dbReference type="SMART" id="SM00829">
    <property type="entry name" value="PKS_ER"/>
    <property type="match status" value="1"/>
</dbReference>
<proteinExistence type="predicted"/>
<name>A0ABN2ARF1_9ACTN</name>
<dbReference type="CDD" id="cd05289">
    <property type="entry name" value="MDR_like_2"/>
    <property type="match status" value="1"/>
</dbReference>
<dbReference type="EMBL" id="BAAAQD010000009">
    <property type="protein sequence ID" value="GAA1525216.1"/>
    <property type="molecule type" value="Genomic_DNA"/>
</dbReference>
<dbReference type="SUPFAM" id="SSF50129">
    <property type="entry name" value="GroES-like"/>
    <property type="match status" value="1"/>
</dbReference>
<organism evidence="3 4">
    <name type="scientific">Dactylosporangium maewongense</name>
    <dbReference type="NCBI Taxonomy" id="634393"/>
    <lineage>
        <taxon>Bacteria</taxon>
        <taxon>Bacillati</taxon>
        <taxon>Actinomycetota</taxon>
        <taxon>Actinomycetes</taxon>
        <taxon>Micromonosporales</taxon>
        <taxon>Micromonosporaceae</taxon>
        <taxon>Dactylosporangium</taxon>
    </lineage>
</organism>
<evidence type="ECO:0000313" key="3">
    <source>
        <dbReference type="EMBL" id="GAA1525216.1"/>
    </source>
</evidence>
<dbReference type="InterPro" id="IPR051603">
    <property type="entry name" value="Zinc-ADH_QOR/CCCR"/>
</dbReference>
<dbReference type="Gene3D" id="3.90.180.10">
    <property type="entry name" value="Medium-chain alcohol dehydrogenases, catalytic domain"/>
    <property type="match status" value="1"/>
</dbReference>
<dbReference type="InterPro" id="IPR013154">
    <property type="entry name" value="ADH-like_N"/>
</dbReference>
<comment type="caution">
    <text evidence="3">The sequence shown here is derived from an EMBL/GenBank/DDBJ whole genome shotgun (WGS) entry which is preliminary data.</text>
</comment>
<sequence length="292" mass="29290">MRVVEVQRYGGIDALRVVERTSPVPDTAGRVRVRVEAAAVNPVDVATRAGWLAALLPDLTGPFVLGWDFAGVTDDGQRVAGFVPWFEQGGTVGAQASVLFADPAWFAPVPAGTDLVTAATLPLNAVTAAQALRIAGLSAGQSLLVTGASGGVGGFAVQLAAAAGVEVTAVASTSDEPFVAGLGAKTVLSRTDPLPPKAFDAVLDAASVPGAIGAVRDGGVHVAVTDPAAPAAERGVRVGTVHVTPDRALLAELLGAGLVTRVAGTLPLDEAAEAHRRLEAGGLRGKLVLTAS</sequence>
<dbReference type="Gene3D" id="3.40.50.720">
    <property type="entry name" value="NAD(P)-binding Rossmann-like Domain"/>
    <property type="match status" value="1"/>
</dbReference>
<dbReference type="RefSeq" id="WP_344504236.1">
    <property type="nucleotide sequence ID" value="NZ_BAAAQD010000009.1"/>
</dbReference>
<dbReference type="InterPro" id="IPR020843">
    <property type="entry name" value="ER"/>
</dbReference>
<keyword evidence="4" id="KW-1185">Reference proteome</keyword>
<dbReference type="Proteomes" id="UP001501470">
    <property type="component" value="Unassembled WGS sequence"/>
</dbReference>
<evidence type="ECO:0000259" key="2">
    <source>
        <dbReference type="SMART" id="SM00829"/>
    </source>
</evidence>
<keyword evidence="1" id="KW-0521">NADP</keyword>
<dbReference type="SUPFAM" id="SSF51735">
    <property type="entry name" value="NAD(P)-binding Rossmann-fold domains"/>
    <property type="match status" value="1"/>
</dbReference>
<dbReference type="Pfam" id="PF08240">
    <property type="entry name" value="ADH_N"/>
    <property type="match status" value="1"/>
</dbReference>
<dbReference type="PANTHER" id="PTHR44154">
    <property type="entry name" value="QUINONE OXIDOREDUCTASE"/>
    <property type="match status" value="1"/>
</dbReference>
<dbReference type="InterPro" id="IPR036291">
    <property type="entry name" value="NAD(P)-bd_dom_sf"/>
</dbReference>
<dbReference type="PANTHER" id="PTHR44154:SF1">
    <property type="entry name" value="QUINONE OXIDOREDUCTASE"/>
    <property type="match status" value="1"/>
</dbReference>
<accession>A0ABN2ARF1</accession>